<dbReference type="Gene3D" id="1.10.287.130">
    <property type="match status" value="1"/>
</dbReference>
<evidence type="ECO:0000256" key="12">
    <source>
        <dbReference type="ARBA" id="ARBA00023136"/>
    </source>
</evidence>
<keyword evidence="11" id="KW-0902">Two-component regulatory system</keyword>
<feature type="domain" description="PAC" evidence="18">
    <location>
        <begin position="88"/>
        <end position="140"/>
    </location>
</feature>
<dbReference type="InterPro" id="IPR036097">
    <property type="entry name" value="HisK_dim/P_sf"/>
</dbReference>
<evidence type="ECO:0000256" key="5">
    <source>
        <dbReference type="ARBA" id="ARBA00022679"/>
    </source>
</evidence>
<keyword evidence="4 13" id="KW-0597">Phosphoprotein</keyword>
<evidence type="ECO:0000256" key="6">
    <source>
        <dbReference type="ARBA" id="ARBA00022692"/>
    </source>
</evidence>
<dbReference type="PANTHER" id="PTHR45339">
    <property type="entry name" value="HYBRID SIGNAL TRANSDUCTION HISTIDINE KINASE J"/>
    <property type="match status" value="1"/>
</dbReference>
<dbReference type="SUPFAM" id="SSF47384">
    <property type="entry name" value="Homodimeric domain of signal transducing histidine kinase"/>
    <property type="match status" value="1"/>
</dbReference>
<dbReference type="InterPro" id="IPR003594">
    <property type="entry name" value="HATPase_dom"/>
</dbReference>
<dbReference type="InterPro" id="IPR011006">
    <property type="entry name" value="CheY-like_superfamily"/>
</dbReference>
<dbReference type="Pfam" id="PF00512">
    <property type="entry name" value="HisKA"/>
    <property type="match status" value="1"/>
</dbReference>
<dbReference type="PROSITE" id="PS50113">
    <property type="entry name" value="PAC"/>
    <property type="match status" value="1"/>
</dbReference>
<protein>
    <recommendedName>
        <fullName evidence="3">histidine kinase</fullName>
        <ecNumber evidence="3">2.7.13.3</ecNumber>
    </recommendedName>
</protein>
<dbReference type="AlphaFoldDB" id="A0A150WHN3"/>
<keyword evidence="10" id="KW-1133">Transmembrane helix</keyword>
<dbReference type="NCBIfam" id="TIGR00229">
    <property type="entry name" value="sensory_box"/>
    <property type="match status" value="1"/>
</dbReference>
<dbReference type="SUPFAM" id="SSF52172">
    <property type="entry name" value="CheY-like"/>
    <property type="match status" value="1"/>
</dbReference>
<keyword evidence="8" id="KW-0418">Kinase</keyword>
<feature type="domain" description="PAS" evidence="17">
    <location>
        <begin position="13"/>
        <end position="68"/>
    </location>
</feature>
<evidence type="ECO:0000256" key="9">
    <source>
        <dbReference type="ARBA" id="ARBA00022840"/>
    </source>
</evidence>
<proteinExistence type="predicted"/>
<evidence type="ECO:0000256" key="4">
    <source>
        <dbReference type="ARBA" id="ARBA00022553"/>
    </source>
</evidence>
<sequence>MKVKAQDESLRVERERFDILVQAVQDYAIFALDPKGLVKSWNAGAERFKGYRAHEILGKHFSIFYPEDLKQTKFPDYELEQARLTGRFEHEGLRIRKDGTSFLAHVTITAIYDRNKNLTGFLKVTRDMTESKKLEETLRKLNSELESRVNARTAELFQRERELKEAKEVAEAASVAKSNFLANMSHEIRTPLGAILGFSELLADDEVSGEEKNMARDAVKRNGQLLTDLINDILDLSKVEANRLELDISSVTLKQLATEIQTTFKLRAENKGIQFNLEIAPHLPPRILTDSLRVKQILFNIVGNAVKFTREGSVNVKIYGGQGKLFFDVTDTGVGISPDQERLLFVPFQQADPSITRQFGGTGLGLILSKRLAQALGGDLILAQSDLGLGTTFTVSISLRPDDQITYSENSDGWVLEKELFQGKRILIVDDNPDNRLLITRLFKPLAVEIESASDGRSGIDKALSWNPDLVLMDLQMPLMGGIAATEELRRSHFRQPIIALTAHAMKEEKDRCLALGFDAYITKPIEKGVFFSTLSKFLRETVPS</sequence>
<dbReference type="InterPro" id="IPR036890">
    <property type="entry name" value="HATPase_C_sf"/>
</dbReference>
<dbReference type="Gene3D" id="3.30.565.10">
    <property type="entry name" value="Histidine kinase-like ATPase, C-terminal domain"/>
    <property type="match status" value="1"/>
</dbReference>
<dbReference type="GO" id="GO:0000155">
    <property type="term" value="F:phosphorelay sensor kinase activity"/>
    <property type="evidence" value="ECO:0007669"/>
    <property type="project" value="InterPro"/>
</dbReference>
<dbReference type="FunFam" id="1.10.287.130:FF:000004">
    <property type="entry name" value="Ethylene receptor 1"/>
    <property type="match status" value="1"/>
</dbReference>
<dbReference type="InterPro" id="IPR000014">
    <property type="entry name" value="PAS"/>
</dbReference>
<dbReference type="InterPro" id="IPR000700">
    <property type="entry name" value="PAS-assoc_C"/>
</dbReference>
<evidence type="ECO:0000313" key="19">
    <source>
        <dbReference type="EMBL" id="KYG63192.1"/>
    </source>
</evidence>
<dbReference type="EMBL" id="LUKE01000004">
    <property type="protein sequence ID" value="KYG63192.1"/>
    <property type="molecule type" value="Genomic_DNA"/>
</dbReference>
<keyword evidence="20" id="KW-1185">Reference proteome</keyword>
<dbReference type="PROSITE" id="PS50109">
    <property type="entry name" value="HIS_KIN"/>
    <property type="match status" value="1"/>
</dbReference>
<dbReference type="EC" id="2.7.13.3" evidence="3"/>
<feature type="domain" description="Histidine kinase" evidence="15">
    <location>
        <begin position="183"/>
        <end position="401"/>
    </location>
</feature>
<dbReference type="Gene3D" id="3.30.450.20">
    <property type="entry name" value="PAS domain"/>
    <property type="match status" value="1"/>
</dbReference>
<name>A0A150WHN3_BDEBC</name>
<dbReference type="Proteomes" id="UP000075320">
    <property type="component" value="Unassembled WGS sequence"/>
</dbReference>
<dbReference type="Pfam" id="PF00989">
    <property type="entry name" value="PAS"/>
    <property type="match status" value="1"/>
</dbReference>
<comment type="caution">
    <text evidence="19">The sequence shown here is derived from an EMBL/GenBank/DDBJ whole genome shotgun (WGS) entry which is preliminary data.</text>
</comment>
<dbReference type="InterPro" id="IPR003661">
    <property type="entry name" value="HisK_dim/P_dom"/>
</dbReference>
<evidence type="ECO:0000259" key="15">
    <source>
        <dbReference type="PROSITE" id="PS50109"/>
    </source>
</evidence>
<feature type="coiled-coil region" evidence="14">
    <location>
        <begin position="124"/>
        <end position="151"/>
    </location>
</feature>
<evidence type="ECO:0000256" key="7">
    <source>
        <dbReference type="ARBA" id="ARBA00022741"/>
    </source>
</evidence>
<keyword evidence="9" id="KW-0067">ATP-binding</keyword>
<evidence type="ECO:0000259" key="17">
    <source>
        <dbReference type="PROSITE" id="PS50112"/>
    </source>
</evidence>
<dbReference type="GO" id="GO:0016020">
    <property type="term" value="C:membrane"/>
    <property type="evidence" value="ECO:0007669"/>
    <property type="project" value="UniProtKB-SubCell"/>
</dbReference>
<dbReference type="Gene3D" id="3.40.50.2300">
    <property type="match status" value="1"/>
</dbReference>
<keyword evidence="6" id="KW-0812">Transmembrane</keyword>
<dbReference type="SMART" id="SM00086">
    <property type="entry name" value="PAC"/>
    <property type="match status" value="1"/>
</dbReference>
<dbReference type="InterPro" id="IPR005467">
    <property type="entry name" value="His_kinase_dom"/>
</dbReference>
<organism evidence="19 20">
    <name type="scientific">Bdellovibrio bacteriovorus</name>
    <dbReference type="NCBI Taxonomy" id="959"/>
    <lineage>
        <taxon>Bacteria</taxon>
        <taxon>Pseudomonadati</taxon>
        <taxon>Bdellovibrionota</taxon>
        <taxon>Bdellovibrionia</taxon>
        <taxon>Bdellovibrionales</taxon>
        <taxon>Pseudobdellovibrionaceae</taxon>
        <taxon>Bdellovibrio</taxon>
    </lineage>
</organism>
<dbReference type="SUPFAM" id="SSF55874">
    <property type="entry name" value="ATPase domain of HSP90 chaperone/DNA topoisomerase II/histidine kinase"/>
    <property type="match status" value="1"/>
</dbReference>
<dbReference type="InterPro" id="IPR004358">
    <property type="entry name" value="Sig_transdc_His_kin-like_C"/>
</dbReference>
<keyword evidence="14" id="KW-0175">Coiled coil</keyword>
<dbReference type="CDD" id="cd17546">
    <property type="entry name" value="REC_hyHK_CKI1_RcsC-like"/>
    <property type="match status" value="1"/>
</dbReference>
<dbReference type="InterPro" id="IPR001610">
    <property type="entry name" value="PAC"/>
</dbReference>
<comment type="catalytic activity">
    <reaction evidence="1">
        <text>ATP + protein L-histidine = ADP + protein N-phospho-L-histidine.</text>
        <dbReference type="EC" id="2.7.13.3"/>
    </reaction>
</comment>
<evidence type="ECO:0000256" key="3">
    <source>
        <dbReference type="ARBA" id="ARBA00012438"/>
    </source>
</evidence>
<dbReference type="SMART" id="SM00388">
    <property type="entry name" value="HisKA"/>
    <property type="match status" value="1"/>
</dbReference>
<comment type="subcellular location">
    <subcellularLocation>
        <location evidence="2">Membrane</location>
    </subcellularLocation>
</comment>
<feature type="modified residue" description="4-aspartylphosphate" evidence="13">
    <location>
        <position position="474"/>
    </location>
</feature>
<dbReference type="SMART" id="SM00091">
    <property type="entry name" value="PAS"/>
    <property type="match status" value="1"/>
</dbReference>
<dbReference type="GO" id="GO:0005524">
    <property type="term" value="F:ATP binding"/>
    <property type="evidence" value="ECO:0007669"/>
    <property type="project" value="UniProtKB-KW"/>
</dbReference>
<evidence type="ECO:0000256" key="11">
    <source>
        <dbReference type="ARBA" id="ARBA00023012"/>
    </source>
</evidence>
<keyword evidence="7" id="KW-0547">Nucleotide-binding</keyword>
<dbReference type="InterPro" id="IPR035965">
    <property type="entry name" value="PAS-like_dom_sf"/>
</dbReference>
<dbReference type="SMART" id="SM00387">
    <property type="entry name" value="HATPase_c"/>
    <property type="match status" value="1"/>
</dbReference>
<evidence type="ECO:0000256" key="14">
    <source>
        <dbReference type="SAM" id="Coils"/>
    </source>
</evidence>
<dbReference type="GO" id="GO:0006355">
    <property type="term" value="P:regulation of DNA-templated transcription"/>
    <property type="evidence" value="ECO:0007669"/>
    <property type="project" value="InterPro"/>
</dbReference>
<dbReference type="CDD" id="cd00130">
    <property type="entry name" value="PAS"/>
    <property type="match status" value="1"/>
</dbReference>
<dbReference type="RefSeq" id="WP_061836267.1">
    <property type="nucleotide sequence ID" value="NZ_LUKE01000004.1"/>
</dbReference>
<dbReference type="PANTHER" id="PTHR45339:SF1">
    <property type="entry name" value="HYBRID SIGNAL TRANSDUCTION HISTIDINE KINASE J"/>
    <property type="match status" value="1"/>
</dbReference>
<accession>A0A150WHN3</accession>
<dbReference type="InterPro" id="IPR001789">
    <property type="entry name" value="Sig_transdc_resp-reg_receiver"/>
</dbReference>
<evidence type="ECO:0000256" key="10">
    <source>
        <dbReference type="ARBA" id="ARBA00022989"/>
    </source>
</evidence>
<evidence type="ECO:0000259" key="16">
    <source>
        <dbReference type="PROSITE" id="PS50110"/>
    </source>
</evidence>
<evidence type="ECO:0000256" key="2">
    <source>
        <dbReference type="ARBA" id="ARBA00004370"/>
    </source>
</evidence>
<dbReference type="PROSITE" id="PS50112">
    <property type="entry name" value="PAS"/>
    <property type="match status" value="1"/>
</dbReference>
<evidence type="ECO:0000256" key="1">
    <source>
        <dbReference type="ARBA" id="ARBA00000085"/>
    </source>
</evidence>
<dbReference type="SUPFAM" id="SSF55785">
    <property type="entry name" value="PYP-like sensor domain (PAS domain)"/>
    <property type="match status" value="1"/>
</dbReference>
<dbReference type="SMART" id="SM00448">
    <property type="entry name" value="REC"/>
    <property type="match status" value="1"/>
</dbReference>
<dbReference type="FunFam" id="3.30.565.10:FF:000010">
    <property type="entry name" value="Sensor histidine kinase RcsC"/>
    <property type="match status" value="1"/>
</dbReference>
<evidence type="ECO:0000256" key="8">
    <source>
        <dbReference type="ARBA" id="ARBA00022777"/>
    </source>
</evidence>
<keyword evidence="12" id="KW-0472">Membrane</keyword>
<evidence type="ECO:0000313" key="20">
    <source>
        <dbReference type="Proteomes" id="UP000075320"/>
    </source>
</evidence>
<dbReference type="CDD" id="cd16922">
    <property type="entry name" value="HATPase_EvgS-ArcB-TorS-like"/>
    <property type="match status" value="1"/>
</dbReference>
<dbReference type="Pfam" id="PF02518">
    <property type="entry name" value="HATPase_c"/>
    <property type="match status" value="1"/>
</dbReference>
<dbReference type="PROSITE" id="PS50110">
    <property type="entry name" value="RESPONSE_REGULATORY"/>
    <property type="match status" value="1"/>
</dbReference>
<keyword evidence="5" id="KW-0808">Transferase</keyword>
<evidence type="ECO:0000256" key="13">
    <source>
        <dbReference type="PROSITE-ProRule" id="PRU00169"/>
    </source>
</evidence>
<gene>
    <name evidence="19" type="ORF">AZI86_15935</name>
</gene>
<evidence type="ECO:0000259" key="18">
    <source>
        <dbReference type="PROSITE" id="PS50113"/>
    </source>
</evidence>
<dbReference type="InterPro" id="IPR013767">
    <property type="entry name" value="PAS_fold"/>
</dbReference>
<feature type="domain" description="Response regulatory" evidence="16">
    <location>
        <begin position="425"/>
        <end position="539"/>
    </location>
</feature>
<dbReference type="CDD" id="cd00082">
    <property type="entry name" value="HisKA"/>
    <property type="match status" value="1"/>
</dbReference>
<dbReference type="PRINTS" id="PR00344">
    <property type="entry name" value="BCTRLSENSOR"/>
</dbReference>
<reference evidence="19 20" key="1">
    <citation type="submission" date="2016-03" db="EMBL/GenBank/DDBJ databases">
        <authorList>
            <person name="Ploux O."/>
        </authorList>
    </citation>
    <scope>NUCLEOTIDE SEQUENCE [LARGE SCALE GENOMIC DNA]</scope>
    <source>
        <strain evidence="19 20">R0</strain>
    </source>
</reference>
<dbReference type="Pfam" id="PF00072">
    <property type="entry name" value="Response_reg"/>
    <property type="match status" value="1"/>
</dbReference>